<organism evidence="1 2">
    <name type="scientific">Pedobacter africanus</name>
    <dbReference type="NCBI Taxonomy" id="151894"/>
    <lineage>
        <taxon>Bacteria</taxon>
        <taxon>Pseudomonadati</taxon>
        <taxon>Bacteroidota</taxon>
        <taxon>Sphingobacteriia</taxon>
        <taxon>Sphingobacteriales</taxon>
        <taxon>Sphingobacteriaceae</taxon>
        <taxon>Pedobacter</taxon>
    </lineage>
</organism>
<evidence type="ECO:0000313" key="2">
    <source>
        <dbReference type="Proteomes" id="UP001246858"/>
    </source>
</evidence>
<accession>A0ACC6KWH9</accession>
<name>A0ACC6KWH9_9SPHI</name>
<proteinExistence type="predicted"/>
<reference evidence="1" key="1">
    <citation type="submission" date="2023-07" db="EMBL/GenBank/DDBJ databases">
        <title>Sorghum-associated microbial communities from plants grown in Nebraska, USA.</title>
        <authorList>
            <person name="Schachtman D."/>
        </authorList>
    </citation>
    <scope>NUCLEOTIDE SEQUENCE</scope>
    <source>
        <strain evidence="1">2697</strain>
    </source>
</reference>
<sequence>MLPVKWKGNWELPAVAYGSSWAGNMKPLSALFHEWKLSMLNKFCNAPGYLD</sequence>
<gene>
    <name evidence="1" type="ORF">J2X78_002162</name>
</gene>
<comment type="caution">
    <text evidence="1">The sequence shown here is derived from an EMBL/GenBank/DDBJ whole genome shotgun (WGS) entry which is preliminary data.</text>
</comment>
<evidence type="ECO:0000313" key="1">
    <source>
        <dbReference type="EMBL" id="MDR6783597.1"/>
    </source>
</evidence>
<dbReference type="Proteomes" id="UP001246858">
    <property type="component" value="Unassembled WGS sequence"/>
</dbReference>
<keyword evidence="2" id="KW-1185">Reference proteome</keyword>
<protein>
    <submittedName>
        <fullName evidence="1">Uncharacterized protein</fullName>
    </submittedName>
</protein>
<dbReference type="EMBL" id="JAVDTF010000002">
    <property type="protein sequence ID" value="MDR6783597.1"/>
    <property type="molecule type" value="Genomic_DNA"/>
</dbReference>